<evidence type="ECO:0000313" key="2">
    <source>
        <dbReference type="EMBL" id="QJI00217.1"/>
    </source>
</evidence>
<accession>A0A6H1Z9Y0</accession>
<dbReference type="EMBL" id="MT144837">
    <property type="protein sequence ID" value="QJI00217.1"/>
    <property type="molecule type" value="Genomic_DNA"/>
</dbReference>
<sequence length="70" mass="8134">MAVKATIKKLIVKQFKVTKKDFHDPTRRLQIGETYTYFQDPKTGKYYNPKKSFKVTGENLADLFTEVSTT</sequence>
<gene>
    <name evidence="1" type="ORF">TM448A00093_0068</name>
    <name evidence="2" type="ORF">TM448B01884_0009</name>
</gene>
<reference evidence="1" key="1">
    <citation type="submission" date="2020-03" db="EMBL/GenBank/DDBJ databases">
        <title>The deep terrestrial virosphere.</title>
        <authorList>
            <person name="Holmfeldt K."/>
            <person name="Nilsson E."/>
            <person name="Simone D."/>
            <person name="Lopez-Fernandez M."/>
            <person name="Wu X."/>
            <person name="de Brujin I."/>
            <person name="Lundin D."/>
            <person name="Andersson A."/>
            <person name="Bertilsson S."/>
            <person name="Dopson M."/>
        </authorList>
    </citation>
    <scope>NUCLEOTIDE SEQUENCE</scope>
    <source>
        <strain evidence="1">TM448A00093</strain>
        <strain evidence="2">TM448B01884</strain>
    </source>
</reference>
<dbReference type="AlphaFoldDB" id="A0A6H1Z9Y0"/>
<proteinExistence type="predicted"/>
<name>A0A6H1Z9Y0_9ZZZZ</name>
<evidence type="ECO:0000313" key="1">
    <source>
        <dbReference type="EMBL" id="QJA44338.1"/>
    </source>
</evidence>
<dbReference type="EMBL" id="MT143975">
    <property type="protein sequence ID" value="QJA44338.1"/>
    <property type="molecule type" value="Genomic_DNA"/>
</dbReference>
<protein>
    <submittedName>
        <fullName evidence="1">Uncharacterized protein</fullName>
    </submittedName>
</protein>
<organism evidence="1">
    <name type="scientific">viral metagenome</name>
    <dbReference type="NCBI Taxonomy" id="1070528"/>
    <lineage>
        <taxon>unclassified sequences</taxon>
        <taxon>metagenomes</taxon>
        <taxon>organismal metagenomes</taxon>
    </lineage>
</organism>